<proteinExistence type="predicted"/>
<dbReference type="Proteomes" id="UP001164250">
    <property type="component" value="Chromosome 3"/>
</dbReference>
<sequence length="100" mass="11008">MDCRGFHLLIWVVSVLCLACFGCCQFAPKDNYLINYRSLTNTTVDGRVFMANKLAGKLLSSPQDITVNTSKLVTSSNDSSCIKHIIFLGSSSTPFLLAKR</sequence>
<dbReference type="EMBL" id="CM047899">
    <property type="protein sequence ID" value="KAJ0100862.1"/>
    <property type="molecule type" value="Genomic_DNA"/>
</dbReference>
<organism evidence="1 2">
    <name type="scientific">Pistacia atlantica</name>
    <dbReference type="NCBI Taxonomy" id="434234"/>
    <lineage>
        <taxon>Eukaryota</taxon>
        <taxon>Viridiplantae</taxon>
        <taxon>Streptophyta</taxon>
        <taxon>Embryophyta</taxon>
        <taxon>Tracheophyta</taxon>
        <taxon>Spermatophyta</taxon>
        <taxon>Magnoliopsida</taxon>
        <taxon>eudicotyledons</taxon>
        <taxon>Gunneridae</taxon>
        <taxon>Pentapetalae</taxon>
        <taxon>rosids</taxon>
        <taxon>malvids</taxon>
        <taxon>Sapindales</taxon>
        <taxon>Anacardiaceae</taxon>
        <taxon>Pistacia</taxon>
    </lineage>
</organism>
<reference evidence="2" key="1">
    <citation type="journal article" date="2023" name="G3 (Bethesda)">
        <title>Genome assembly and association tests identify interacting loci associated with vigor, precocity, and sex in interspecific pistachio rootstocks.</title>
        <authorList>
            <person name="Palmer W."/>
            <person name="Jacygrad E."/>
            <person name="Sagayaradj S."/>
            <person name="Cavanaugh K."/>
            <person name="Han R."/>
            <person name="Bertier L."/>
            <person name="Beede B."/>
            <person name="Kafkas S."/>
            <person name="Golino D."/>
            <person name="Preece J."/>
            <person name="Michelmore R."/>
        </authorList>
    </citation>
    <scope>NUCLEOTIDE SEQUENCE [LARGE SCALE GENOMIC DNA]</scope>
</reference>
<accession>A0ACC1BP59</accession>
<comment type="caution">
    <text evidence="1">The sequence shown here is derived from an EMBL/GenBank/DDBJ whole genome shotgun (WGS) entry which is preliminary data.</text>
</comment>
<protein>
    <submittedName>
        <fullName evidence="1">Uncharacterized protein</fullName>
    </submittedName>
</protein>
<evidence type="ECO:0000313" key="1">
    <source>
        <dbReference type="EMBL" id="KAJ0100862.1"/>
    </source>
</evidence>
<name>A0ACC1BP59_9ROSI</name>
<gene>
    <name evidence="1" type="ORF">Patl1_05665</name>
</gene>
<keyword evidence="2" id="KW-1185">Reference proteome</keyword>
<evidence type="ECO:0000313" key="2">
    <source>
        <dbReference type="Proteomes" id="UP001164250"/>
    </source>
</evidence>